<evidence type="ECO:0000259" key="10">
    <source>
        <dbReference type="Pfam" id="PF08263"/>
    </source>
</evidence>
<dbReference type="GO" id="GO:0016020">
    <property type="term" value="C:membrane"/>
    <property type="evidence" value="ECO:0007669"/>
    <property type="project" value="UniProtKB-SubCell"/>
</dbReference>
<keyword evidence="3" id="KW-0812">Transmembrane</keyword>
<protein>
    <recommendedName>
        <fullName evidence="14">Leucine-rich repeat-containing N-terminal plant-type domain-containing protein</fullName>
    </recommendedName>
</protein>
<name>A0A9R1XXG6_LACSA</name>
<comment type="caution">
    <text evidence="12">The sequence shown here is derived from an EMBL/GenBank/DDBJ whole genome shotgun (WGS) entry which is preliminary data.</text>
</comment>
<keyword evidence="2" id="KW-0433">Leucine-rich repeat</keyword>
<evidence type="ECO:0000256" key="2">
    <source>
        <dbReference type="ARBA" id="ARBA00022614"/>
    </source>
</evidence>
<evidence type="ECO:0000256" key="4">
    <source>
        <dbReference type="ARBA" id="ARBA00022729"/>
    </source>
</evidence>
<evidence type="ECO:0000313" key="12">
    <source>
        <dbReference type="EMBL" id="KAJ0224552.1"/>
    </source>
</evidence>
<evidence type="ECO:0000256" key="7">
    <source>
        <dbReference type="ARBA" id="ARBA00023136"/>
    </source>
</evidence>
<dbReference type="PANTHER" id="PTHR48061">
    <property type="entry name" value="LEUCINE-RICH REPEAT RECEPTOR PROTEIN KINASE EMS1-LIKE-RELATED"/>
    <property type="match status" value="1"/>
</dbReference>
<evidence type="ECO:0000256" key="6">
    <source>
        <dbReference type="ARBA" id="ARBA00022989"/>
    </source>
</evidence>
<comment type="subcellular location">
    <subcellularLocation>
        <location evidence="1">Membrane</location>
        <topology evidence="1">Single-pass type I membrane protein</topology>
    </subcellularLocation>
</comment>
<keyword evidence="4 9" id="KW-0732">Signal</keyword>
<dbReference type="Gene3D" id="3.80.10.10">
    <property type="entry name" value="Ribonuclease Inhibitor"/>
    <property type="match status" value="3"/>
</dbReference>
<evidence type="ECO:0000313" key="13">
    <source>
        <dbReference type="Proteomes" id="UP000235145"/>
    </source>
</evidence>
<dbReference type="InterPro" id="IPR013210">
    <property type="entry name" value="LRR_N_plant-typ"/>
</dbReference>
<evidence type="ECO:0000256" key="3">
    <source>
        <dbReference type="ARBA" id="ARBA00022692"/>
    </source>
</evidence>
<keyword evidence="13" id="KW-1185">Reference proteome</keyword>
<dbReference type="AlphaFoldDB" id="A0A9R1XXG6"/>
<keyword evidence="8" id="KW-0325">Glycoprotein</keyword>
<evidence type="ECO:0008006" key="14">
    <source>
        <dbReference type="Google" id="ProtNLM"/>
    </source>
</evidence>
<keyword evidence="7" id="KW-0472">Membrane</keyword>
<evidence type="ECO:0000256" key="1">
    <source>
        <dbReference type="ARBA" id="ARBA00004479"/>
    </source>
</evidence>
<dbReference type="SUPFAM" id="SSF52058">
    <property type="entry name" value="L domain-like"/>
    <property type="match status" value="1"/>
</dbReference>
<accession>A0A9R1XXG6</accession>
<dbReference type="Pfam" id="PF13855">
    <property type="entry name" value="LRR_8"/>
    <property type="match status" value="1"/>
</dbReference>
<keyword evidence="6" id="KW-1133">Transmembrane helix</keyword>
<evidence type="ECO:0000256" key="9">
    <source>
        <dbReference type="SAM" id="SignalP"/>
    </source>
</evidence>
<dbReference type="EMBL" id="NBSK02000001">
    <property type="protein sequence ID" value="KAJ0224552.1"/>
    <property type="molecule type" value="Genomic_DNA"/>
</dbReference>
<keyword evidence="5" id="KW-0677">Repeat</keyword>
<sequence length="434" mass="47662">MAPYMNHLKFLQTISFLYALVTVKNVTGSSVSHDEECSALFQFKQSIIHQDDAACAAHGSQVFHSWNTSFDCCSWEGVACSNDHDQYGHVIGLDLSERSLCAHIKSNTTLFNLLHLQTLNLSGNDFGESQIPSEIARLKQLRSLDLSYSGFSGQIPNGILQLMQLSSLDLSGNSLKLHSPSLKNLVQNLTLLEEIHLSGVDISSSVPHFLANFSSLRSLKLRDCSLGNEFPAAILELPKLQVLNLADNTNLAGSFPEFHGKSLLKEVILGGTGFFGIIQESISHLKHLTVLSLSYCSFSGRIPRSLSNLTQLTYLAIGGNQFTGSLPSLVSLSKLDVLELSGNKFEKGCFPNWLGKLGKLSELYVSDMNTNSTEIPLFLASLTKLSVVRMGKNSLKYTIMVLQPHPTNIFRSSDESIARTNSKHIFQLQKSPVP</sequence>
<gene>
    <name evidence="12" type="ORF">LSAT_V11C100024170</name>
</gene>
<dbReference type="InterPro" id="IPR055414">
    <property type="entry name" value="LRR_R13L4/SHOC2-like"/>
</dbReference>
<evidence type="ECO:0000256" key="8">
    <source>
        <dbReference type="ARBA" id="ARBA00023180"/>
    </source>
</evidence>
<dbReference type="InterPro" id="IPR046956">
    <property type="entry name" value="RLP23-like"/>
</dbReference>
<feature type="signal peptide" evidence="9">
    <location>
        <begin position="1"/>
        <end position="28"/>
    </location>
</feature>
<reference evidence="12 13" key="1">
    <citation type="journal article" date="2017" name="Nat. Commun.">
        <title>Genome assembly with in vitro proximity ligation data and whole-genome triplication in lettuce.</title>
        <authorList>
            <person name="Reyes-Chin-Wo S."/>
            <person name="Wang Z."/>
            <person name="Yang X."/>
            <person name="Kozik A."/>
            <person name="Arikit S."/>
            <person name="Song C."/>
            <person name="Xia L."/>
            <person name="Froenicke L."/>
            <person name="Lavelle D.O."/>
            <person name="Truco M.J."/>
            <person name="Xia R."/>
            <person name="Zhu S."/>
            <person name="Xu C."/>
            <person name="Xu H."/>
            <person name="Xu X."/>
            <person name="Cox K."/>
            <person name="Korf I."/>
            <person name="Meyers B.C."/>
            <person name="Michelmore R.W."/>
        </authorList>
    </citation>
    <scope>NUCLEOTIDE SEQUENCE [LARGE SCALE GENOMIC DNA]</scope>
    <source>
        <strain evidence="13">cv. Salinas</strain>
        <tissue evidence="12">Seedlings</tissue>
    </source>
</reference>
<dbReference type="Proteomes" id="UP000235145">
    <property type="component" value="Unassembled WGS sequence"/>
</dbReference>
<feature type="domain" description="Leucine-rich repeat-containing N-terminal plant-type" evidence="10">
    <location>
        <begin position="34"/>
        <end position="81"/>
    </location>
</feature>
<dbReference type="InterPro" id="IPR032675">
    <property type="entry name" value="LRR_dom_sf"/>
</dbReference>
<feature type="domain" description="Disease resistance R13L4/SHOC-2-like LRR" evidence="11">
    <location>
        <begin position="93"/>
        <end position="250"/>
    </location>
</feature>
<dbReference type="InterPro" id="IPR001611">
    <property type="entry name" value="Leu-rich_rpt"/>
</dbReference>
<feature type="chain" id="PRO_5040419214" description="Leucine-rich repeat-containing N-terminal plant-type domain-containing protein" evidence="9">
    <location>
        <begin position="29"/>
        <end position="434"/>
    </location>
</feature>
<dbReference type="Pfam" id="PF08263">
    <property type="entry name" value="LRRNT_2"/>
    <property type="match status" value="1"/>
</dbReference>
<dbReference type="PANTHER" id="PTHR48061:SF12">
    <property type="entry name" value="DISEASE RESISTANCE LIKE PROTEIN"/>
    <property type="match status" value="1"/>
</dbReference>
<evidence type="ECO:0000259" key="11">
    <source>
        <dbReference type="Pfam" id="PF23598"/>
    </source>
</evidence>
<evidence type="ECO:0000256" key="5">
    <source>
        <dbReference type="ARBA" id="ARBA00022737"/>
    </source>
</evidence>
<proteinExistence type="predicted"/>
<dbReference type="Pfam" id="PF23598">
    <property type="entry name" value="LRR_14"/>
    <property type="match status" value="1"/>
</dbReference>
<organism evidence="12 13">
    <name type="scientific">Lactuca sativa</name>
    <name type="common">Garden lettuce</name>
    <dbReference type="NCBI Taxonomy" id="4236"/>
    <lineage>
        <taxon>Eukaryota</taxon>
        <taxon>Viridiplantae</taxon>
        <taxon>Streptophyta</taxon>
        <taxon>Embryophyta</taxon>
        <taxon>Tracheophyta</taxon>
        <taxon>Spermatophyta</taxon>
        <taxon>Magnoliopsida</taxon>
        <taxon>eudicotyledons</taxon>
        <taxon>Gunneridae</taxon>
        <taxon>Pentapetalae</taxon>
        <taxon>asterids</taxon>
        <taxon>campanulids</taxon>
        <taxon>Asterales</taxon>
        <taxon>Asteraceae</taxon>
        <taxon>Cichorioideae</taxon>
        <taxon>Cichorieae</taxon>
        <taxon>Lactucinae</taxon>
        <taxon>Lactuca</taxon>
    </lineage>
</organism>